<keyword evidence="3" id="KW-0648">Protein biosynthesis</keyword>
<evidence type="ECO:0000259" key="5">
    <source>
        <dbReference type="Pfam" id="PF00707"/>
    </source>
</evidence>
<dbReference type="Gene3D" id="3.30.110.10">
    <property type="entry name" value="Translation initiation factor 3 (IF-3), C-terminal domain"/>
    <property type="match status" value="1"/>
</dbReference>
<dbReference type="Pfam" id="PF00707">
    <property type="entry name" value="IF3_C"/>
    <property type="match status" value="1"/>
</dbReference>
<dbReference type="GO" id="GO:0003743">
    <property type="term" value="F:translation initiation factor activity"/>
    <property type="evidence" value="ECO:0007669"/>
    <property type="project" value="UniProtKB-UniRule"/>
</dbReference>
<keyword evidence="2 6" id="KW-0396">Initiation factor</keyword>
<dbReference type="GO" id="GO:0032790">
    <property type="term" value="P:ribosome disassembly"/>
    <property type="evidence" value="ECO:0007669"/>
    <property type="project" value="TreeGrafter"/>
</dbReference>
<dbReference type="NCBIfam" id="TIGR00168">
    <property type="entry name" value="infC"/>
    <property type="match status" value="1"/>
</dbReference>
<dbReference type="PANTHER" id="PTHR10938:SF0">
    <property type="entry name" value="TRANSLATION INITIATION FACTOR IF-3, MITOCHONDRIAL"/>
    <property type="match status" value="1"/>
</dbReference>
<evidence type="ECO:0000256" key="1">
    <source>
        <dbReference type="ARBA" id="ARBA00005439"/>
    </source>
</evidence>
<dbReference type="STRING" id="1618350.UR67_C0002G0104"/>
<dbReference type="GO" id="GO:0005829">
    <property type="term" value="C:cytosol"/>
    <property type="evidence" value="ECO:0007669"/>
    <property type="project" value="TreeGrafter"/>
</dbReference>
<feature type="domain" description="Translation initiation factor 3 C-terminal" evidence="5">
    <location>
        <begin position="15"/>
        <end position="99"/>
    </location>
</feature>
<sequence>MQQKEKKAKKKQKEVELKQFRLKLNISPHDLEIRLNRMTEFMKKGNKIKVSLFFRGRENTKKELGYELMQKILDFFGDKIQIEKPPLKQGGIMICIFGPNAKSAIKS</sequence>
<accession>A0A0G0BKF4</accession>
<protein>
    <recommendedName>
        <fullName evidence="4">Translation initiation factor IF-3</fullName>
    </recommendedName>
</protein>
<dbReference type="Proteomes" id="UP000034581">
    <property type="component" value="Unassembled WGS sequence"/>
</dbReference>
<dbReference type="InterPro" id="IPR036788">
    <property type="entry name" value="T_IF-3_C_sf"/>
</dbReference>
<name>A0A0G0BKF4_UNCC3</name>
<dbReference type="PANTHER" id="PTHR10938">
    <property type="entry name" value="TRANSLATION INITIATION FACTOR IF-3"/>
    <property type="match status" value="1"/>
</dbReference>
<evidence type="ECO:0000313" key="6">
    <source>
        <dbReference type="EMBL" id="KKP69984.1"/>
    </source>
</evidence>
<evidence type="ECO:0000313" key="7">
    <source>
        <dbReference type="Proteomes" id="UP000034581"/>
    </source>
</evidence>
<comment type="caution">
    <text evidence="6">The sequence shown here is derived from an EMBL/GenBank/DDBJ whole genome shotgun (WGS) entry which is preliminary data.</text>
</comment>
<dbReference type="InterPro" id="IPR001288">
    <property type="entry name" value="Translation_initiation_fac_3"/>
</dbReference>
<dbReference type="GO" id="GO:0016020">
    <property type="term" value="C:membrane"/>
    <property type="evidence" value="ECO:0007669"/>
    <property type="project" value="TreeGrafter"/>
</dbReference>
<comment type="similarity">
    <text evidence="1">Belongs to the IF-3 family.</text>
</comment>
<evidence type="ECO:0000256" key="3">
    <source>
        <dbReference type="ARBA" id="ARBA00022917"/>
    </source>
</evidence>
<reference evidence="6 7" key="1">
    <citation type="journal article" date="2015" name="Nature">
        <title>rRNA introns, odd ribosomes, and small enigmatic genomes across a large radiation of phyla.</title>
        <authorList>
            <person name="Brown C.T."/>
            <person name="Hug L.A."/>
            <person name="Thomas B.C."/>
            <person name="Sharon I."/>
            <person name="Castelle C.J."/>
            <person name="Singh A."/>
            <person name="Wilkins M.J."/>
            <person name="Williams K.H."/>
            <person name="Banfield J.F."/>
        </authorList>
    </citation>
    <scope>NUCLEOTIDE SEQUENCE [LARGE SCALE GENOMIC DNA]</scope>
</reference>
<dbReference type="GO" id="GO:0043022">
    <property type="term" value="F:ribosome binding"/>
    <property type="evidence" value="ECO:0007669"/>
    <property type="project" value="TreeGrafter"/>
</dbReference>
<dbReference type="EMBL" id="LBQB01000002">
    <property type="protein sequence ID" value="KKP69984.1"/>
    <property type="molecule type" value="Genomic_DNA"/>
</dbReference>
<dbReference type="AlphaFoldDB" id="A0A0G0BKF4"/>
<dbReference type="SUPFAM" id="SSF55200">
    <property type="entry name" value="Translation initiation factor IF3, C-terminal domain"/>
    <property type="match status" value="1"/>
</dbReference>
<evidence type="ECO:0000256" key="2">
    <source>
        <dbReference type="ARBA" id="ARBA00022540"/>
    </source>
</evidence>
<organism evidence="6 7">
    <name type="scientific">candidate division CPR3 bacterium GW2011_GWF2_35_18</name>
    <dbReference type="NCBI Taxonomy" id="1618350"/>
    <lineage>
        <taxon>Bacteria</taxon>
        <taxon>Bacteria division CPR3</taxon>
    </lineage>
</organism>
<evidence type="ECO:0000256" key="4">
    <source>
        <dbReference type="NCBIfam" id="TIGR00168"/>
    </source>
</evidence>
<proteinExistence type="inferred from homology"/>
<dbReference type="InterPro" id="IPR019815">
    <property type="entry name" value="Translation_initiation_fac_3_C"/>
</dbReference>
<gene>
    <name evidence="6" type="ORF">UR67_C0002G0104</name>
</gene>